<evidence type="ECO:0000313" key="3">
    <source>
        <dbReference type="EMBL" id="UTV28070.1"/>
    </source>
</evidence>
<dbReference type="NCBIfam" id="NF009150">
    <property type="entry name" value="PRK12497.1-3"/>
    <property type="match status" value="1"/>
</dbReference>
<dbReference type="InterPro" id="IPR003509">
    <property type="entry name" value="UPF0102_YraN-like"/>
</dbReference>
<dbReference type="InterPro" id="IPR011335">
    <property type="entry name" value="Restrct_endonuc-II-like"/>
</dbReference>
<dbReference type="Proteomes" id="UP001057998">
    <property type="component" value="Chromosome 1"/>
</dbReference>
<sequence>MNRFNRRRQGQAYEQLAEQYLRRQGLVAVDRNFQCRSGEIDLIMRDHHCVVFVEVKFRQSPHYGSAAEAVNWRKLQRLKRAALFWLRQQGLAAEQTEFRFDVVAIQGAEQHIEWLTNILVEG</sequence>
<dbReference type="Gene3D" id="3.40.1350.10">
    <property type="match status" value="1"/>
</dbReference>
<comment type="similarity">
    <text evidence="1 2">Belongs to the UPF0102 family.</text>
</comment>
<evidence type="ECO:0000256" key="2">
    <source>
        <dbReference type="HAMAP-Rule" id="MF_00048"/>
    </source>
</evidence>
<dbReference type="InterPro" id="IPR011856">
    <property type="entry name" value="tRNA_endonuc-like_dom_sf"/>
</dbReference>
<evidence type="ECO:0000256" key="1">
    <source>
        <dbReference type="ARBA" id="ARBA00006738"/>
    </source>
</evidence>
<dbReference type="SUPFAM" id="SSF52980">
    <property type="entry name" value="Restriction endonuclease-like"/>
    <property type="match status" value="1"/>
</dbReference>
<dbReference type="NCBIfam" id="NF009154">
    <property type="entry name" value="PRK12497.3-3"/>
    <property type="match status" value="1"/>
</dbReference>
<dbReference type="PANTHER" id="PTHR34039">
    <property type="entry name" value="UPF0102 PROTEIN YRAN"/>
    <property type="match status" value="1"/>
</dbReference>
<dbReference type="Pfam" id="PF02021">
    <property type="entry name" value="UPF0102"/>
    <property type="match status" value="1"/>
</dbReference>
<dbReference type="HAMAP" id="MF_00048">
    <property type="entry name" value="UPF0102"/>
    <property type="match status" value="1"/>
</dbReference>
<name>A0ABY5GFN0_9GAMM</name>
<evidence type="ECO:0000313" key="4">
    <source>
        <dbReference type="Proteomes" id="UP001057998"/>
    </source>
</evidence>
<protein>
    <recommendedName>
        <fullName evidence="2">UPF0102 protein NNL38_01745</fullName>
    </recommendedName>
</protein>
<accession>A0ABY5GFN0</accession>
<dbReference type="EMBL" id="CP101508">
    <property type="protein sequence ID" value="UTV28070.1"/>
    <property type="molecule type" value="Genomic_DNA"/>
</dbReference>
<proteinExistence type="inferred from homology"/>
<dbReference type="NCBIfam" id="TIGR00252">
    <property type="entry name" value="YraN family protein"/>
    <property type="match status" value="1"/>
</dbReference>
<dbReference type="PANTHER" id="PTHR34039:SF1">
    <property type="entry name" value="UPF0102 PROTEIN YRAN"/>
    <property type="match status" value="1"/>
</dbReference>
<gene>
    <name evidence="3" type="ORF">NNL38_01745</name>
</gene>
<organism evidence="3 4">
    <name type="scientific">Photobacterium atrarenae</name>
    <dbReference type="NCBI Taxonomy" id="865757"/>
    <lineage>
        <taxon>Bacteria</taxon>
        <taxon>Pseudomonadati</taxon>
        <taxon>Pseudomonadota</taxon>
        <taxon>Gammaproteobacteria</taxon>
        <taxon>Vibrionales</taxon>
        <taxon>Vibrionaceae</taxon>
        <taxon>Photobacterium</taxon>
    </lineage>
</organism>
<dbReference type="CDD" id="cd20736">
    <property type="entry name" value="PoNe_Nuclease"/>
    <property type="match status" value="1"/>
</dbReference>
<reference evidence="3" key="1">
    <citation type="submission" date="2022-07" db="EMBL/GenBank/DDBJ databases">
        <title>Genome sequencing of Photobacterium atrarenae GJH2-4.</title>
        <authorList>
            <person name="Park S.-J."/>
        </authorList>
    </citation>
    <scope>NUCLEOTIDE SEQUENCE</scope>
    <source>
        <strain evidence="3">GJH2-4</strain>
    </source>
</reference>
<keyword evidence="4" id="KW-1185">Reference proteome</keyword>